<evidence type="ECO:0000313" key="6">
    <source>
        <dbReference type="EMBL" id="RGD74843.1"/>
    </source>
</evidence>
<dbReference type="InterPro" id="IPR029063">
    <property type="entry name" value="SAM-dependent_MTases_sf"/>
</dbReference>
<evidence type="ECO:0000256" key="1">
    <source>
        <dbReference type="ARBA" id="ARBA00022603"/>
    </source>
</evidence>
<dbReference type="InterPro" id="IPR001091">
    <property type="entry name" value="RM_Methyltransferase"/>
</dbReference>
<evidence type="ECO:0000256" key="3">
    <source>
        <dbReference type="ARBA" id="ARBA00022747"/>
    </source>
</evidence>
<sequence>MSFSEHIAMGFLDENTNKILLGNAYELIKKIPDKSIDCIYTDIPYLYLQNGGGYSDLAKRTIVKRESLKDISDGIDFSILYDFVRVMKKINCFIWCSKLQILDIMNYFAKTDINYEILVWCKTNPMPTTNNTWLPDIEYCLYFREKGVKLNDGYDIKHKYYVQEINKLDKDLYGHPTIKPLKIVKSHLLHTTQKNDIILDPFSGSGTSCVAGKEIGRRFLGFELDKNYYKVSIDRLNGIDKNGQMSIFTDFENV</sequence>
<dbReference type="GO" id="GO:0003677">
    <property type="term" value="F:DNA binding"/>
    <property type="evidence" value="ECO:0007669"/>
    <property type="project" value="InterPro"/>
</dbReference>
<comment type="similarity">
    <text evidence="4">Belongs to the N(4)/N(6)-methyltransferase family.</text>
</comment>
<dbReference type="SUPFAM" id="SSF53335">
    <property type="entry name" value="S-adenosyl-L-methionine-dependent methyltransferases"/>
    <property type="match status" value="1"/>
</dbReference>
<dbReference type="InterPro" id="IPR002941">
    <property type="entry name" value="DNA_methylase_N4/N6"/>
</dbReference>
<keyword evidence="2 6" id="KW-0808">Transferase</keyword>
<dbReference type="Gene3D" id="3.40.50.150">
    <property type="entry name" value="Vaccinia Virus protein VP39"/>
    <property type="match status" value="1"/>
</dbReference>
<keyword evidence="1 6" id="KW-0489">Methyltransferase</keyword>
<comment type="caution">
    <text evidence="6">The sequence shown here is derived from an EMBL/GenBank/DDBJ whole genome shotgun (WGS) entry which is preliminary data.</text>
</comment>
<gene>
    <name evidence="6" type="ORF">DXC78_09400</name>
</gene>
<dbReference type="AlphaFoldDB" id="A0A3E3E030"/>
<evidence type="ECO:0000256" key="4">
    <source>
        <dbReference type="RuleBase" id="RU362026"/>
    </source>
</evidence>
<proteinExistence type="inferred from homology"/>
<evidence type="ECO:0000313" key="7">
    <source>
        <dbReference type="Proteomes" id="UP000260721"/>
    </source>
</evidence>
<dbReference type="Proteomes" id="UP000260721">
    <property type="component" value="Unassembled WGS sequence"/>
</dbReference>
<reference evidence="6 7" key="1">
    <citation type="submission" date="2018-08" db="EMBL/GenBank/DDBJ databases">
        <title>A genome reference for cultivated species of the human gut microbiota.</title>
        <authorList>
            <person name="Zou Y."/>
            <person name="Xue W."/>
            <person name="Luo G."/>
        </authorList>
    </citation>
    <scope>NUCLEOTIDE SEQUENCE [LARGE SCALE GENOMIC DNA]</scope>
    <source>
        <strain evidence="6 7">TF08-11</strain>
    </source>
</reference>
<dbReference type="EMBL" id="QUSK01000021">
    <property type="protein sequence ID" value="RGD74843.1"/>
    <property type="molecule type" value="Genomic_DNA"/>
</dbReference>
<protein>
    <recommendedName>
        <fullName evidence="4">Methyltransferase</fullName>
        <ecNumber evidence="4">2.1.1.-</ecNumber>
    </recommendedName>
</protein>
<dbReference type="EC" id="2.1.1.-" evidence="4"/>
<organism evidence="6 7">
    <name type="scientific">Faecalicoccus pleomorphus</name>
    <dbReference type="NCBI Taxonomy" id="1323"/>
    <lineage>
        <taxon>Bacteria</taxon>
        <taxon>Bacillati</taxon>
        <taxon>Bacillota</taxon>
        <taxon>Erysipelotrichia</taxon>
        <taxon>Erysipelotrichales</taxon>
        <taxon>Erysipelotrichaceae</taxon>
        <taxon>Faecalicoccus</taxon>
    </lineage>
</organism>
<dbReference type="Pfam" id="PF01555">
    <property type="entry name" value="N6_N4_Mtase"/>
    <property type="match status" value="1"/>
</dbReference>
<evidence type="ECO:0000256" key="2">
    <source>
        <dbReference type="ARBA" id="ARBA00022679"/>
    </source>
</evidence>
<dbReference type="GO" id="GO:0032259">
    <property type="term" value="P:methylation"/>
    <property type="evidence" value="ECO:0007669"/>
    <property type="project" value="UniProtKB-KW"/>
</dbReference>
<name>A0A3E3E030_9FIRM</name>
<evidence type="ECO:0000259" key="5">
    <source>
        <dbReference type="Pfam" id="PF01555"/>
    </source>
</evidence>
<keyword evidence="3" id="KW-0680">Restriction system</keyword>
<dbReference type="PRINTS" id="PR00508">
    <property type="entry name" value="S21N4MTFRASE"/>
</dbReference>
<feature type="domain" description="DNA methylase N-4/N-6" evidence="5">
    <location>
        <begin position="36"/>
        <end position="232"/>
    </location>
</feature>
<dbReference type="GO" id="GO:0009307">
    <property type="term" value="P:DNA restriction-modification system"/>
    <property type="evidence" value="ECO:0007669"/>
    <property type="project" value="UniProtKB-KW"/>
</dbReference>
<dbReference type="GO" id="GO:0008170">
    <property type="term" value="F:N-methyltransferase activity"/>
    <property type="evidence" value="ECO:0007669"/>
    <property type="project" value="InterPro"/>
</dbReference>
<accession>A0A3E3E030</accession>